<name>A0A9W8YXZ1_9PLEO</name>
<gene>
    <name evidence="2" type="ORF">N0V91_011239</name>
</gene>
<protein>
    <submittedName>
        <fullName evidence="2">Uncharacterized protein</fullName>
    </submittedName>
</protein>
<dbReference type="EMBL" id="JAPEVA010000200">
    <property type="protein sequence ID" value="KAJ4392827.1"/>
    <property type="molecule type" value="Genomic_DNA"/>
</dbReference>
<evidence type="ECO:0000256" key="1">
    <source>
        <dbReference type="SAM" id="MobiDB-lite"/>
    </source>
</evidence>
<feature type="region of interest" description="Disordered" evidence="1">
    <location>
        <begin position="22"/>
        <end position="58"/>
    </location>
</feature>
<evidence type="ECO:0000313" key="2">
    <source>
        <dbReference type="EMBL" id="KAJ4392827.1"/>
    </source>
</evidence>
<dbReference type="AlphaFoldDB" id="A0A9W8YXZ1"/>
<sequence length="177" mass="19779">MPATLRAMCKSESDDEECVLVETTSGSLSEHAQPVTAPDDYGAATQNSTKRRRREKTIPELSTESLLDSDITAVDVIGDFHKLMPRLRPKNNPDVRTMLDEVAQTMATHTPSALPAFDKRDTGEKWLFTDLALARRFLEYHKRDHAMAPRIPTTPGLDMDEKHIVASVGSLDDPFCR</sequence>
<comment type="caution">
    <text evidence="2">The sequence shown here is derived from an EMBL/GenBank/DDBJ whole genome shotgun (WGS) entry which is preliminary data.</text>
</comment>
<reference evidence="2" key="1">
    <citation type="submission" date="2022-10" db="EMBL/GenBank/DDBJ databases">
        <title>Tapping the CABI collections for fungal endophytes: first genome assemblies for Collariella, Neodidymelliopsis, Ascochyta clinopodiicola, Didymella pomorum, Didymosphaeria variabile, Neocosmospora piperis and Neocucurbitaria cava.</title>
        <authorList>
            <person name="Hill R."/>
        </authorList>
    </citation>
    <scope>NUCLEOTIDE SEQUENCE</scope>
    <source>
        <strain evidence="2">IMI 355091</strain>
    </source>
</reference>
<dbReference type="Proteomes" id="UP001140510">
    <property type="component" value="Unassembled WGS sequence"/>
</dbReference>
<accession>A0A9W8YXZ1</accession>
<proteinExistence type="predicted"/>
<evidence type="ECO:0000313" key="3">
    <source>
        <dbReference type="Proteomes" id="UP001140510"/>
    </source>
</evidence>
<organism evidence="2 3">
    <name type="scientific">Didymella pomorum</name>
    <dbReference type="NCBI Taxonomy" id="749634"/>
    <lineage>
        <taxon>Eukaryota</taxon>
        <taxon>Fungi</taxon>
        <taxon>Dikarya</taxon>
        <taxon>Ascomycota</taxon>
        <taxon>Pezizomycotina</taxon>
        <taxon>Dothideomycetes</taxon>
        <taxon>Pleosporomycetidae</taxon>
        <taxon>Pleosporales</taxon>
        <taxon>Pleosporineae</taxon>
        <taxon>Didymellaceae</taxon>
        <taxon>Didymella</taxon>
    </lineage>
</organism>
<keyword evidence="3" id="KW-1185">Reference proteome</keyword>